<feature type="transmembrane region" description="Helical" evidence="7">
    <location>
        <begin position="49"/>
        <end position="69"/>
    </location>
</feature>
<protein>
    <submittedName>
        <fullName evidence="9">Sugar transferase</fullName>
    </submittedName>
</protein>
<keyword evidence="3 9" id="KW-0808">Transferase</keyword>
<keyword evidence="10" id="KW-1185">Reference proteome</keyword>
<dbReference type="RefSeq" id="WP_178931723.1">
    <property type="nucleotide sequence ID" value="NZ_JACBAZ010000002.1"/>
</dbReference>
<dbReference type="PANTHER" id="PTHR30576">
    <property type="entry name" value="COLANIC BIOSYNTHESIS UDP-GLUCOSE LIPID CARRIER TRANSFERASE"/>
    <property type="match status" value="1"/>
</dbReference>
<evidence type="ECO:0000256" key="4">
    <source>
        <dbReference type="ARBA" id="ARBA00022692"/>
    </source>
</evidence>
<dbReference type="InterPro" id="IPR003362">
    <property type="entry name" value="Bact_transf"/>
</dbReference>
<dbReference type="GO" id="GO:0016020">
    <property type="term" value="C:membrane"/>
    <property type="evidence" value="ECO:0007669"/>
    <property type="project" value="UniProtKB-SubCell"/>
</dbReference>
<accession>A0A851GH64</accession>
<evidence type="ECO:0000256" key="1">
    <source>
        <dbReference type="ARBA" id="ARBA00004141"/>
    </source>
</evidence>
<evidence type="ECO:0000256" key="2">
    <source>
        <dbReference type="ARBA" id="ARBA00006464"/>
    </source>
</evidence>
<gene>
    <name evidence="9" type="ORF">HW115_06190</name>
</gene>
<sequence>MFGSKQREQFSIQALQLSDAFLVWLSFWLADEFRPQLRALFGMEDAGKIGLYEISWLLFIVVPFTPLILELLGFYRNMMRKTVAKSVNQMLRCLALIGVIVAVAVVFFQMAPSSRIVLTAAFLISGVLLLIRDAVVRSALRKSARDEGYRERVVIAGAPDEIKELIESMPEEVTDYWEVVKEFDLTAWNLDALEEVLIEHSVHRVIIAARGAVFRQISRTVELCEKQGIEAWVSAGFIRTQVSRPTFDNLGGQPMLVLRATPELSWALLLKGAMDRVGAFFFILCTSPLWLFAMIGIRLASPGAPVFFRQDRAGKYGKTFKMWKFRTMVPDAEAKLAEVKEEVGNEMSGPVFKLENDPRVFPFARFLRKWSIDELPQMLNVLTGDMSLVGPRPLPVYEVKEFEKSEHRRRLSVKPGITCTWQAGGRNTITEWEDWVKMDLEYIDNWSLWLDIKLLLMTVPAVLFGKGAK</sequence>
<proteinExistence type="inferred from homology"/>
<evidence type="ECO:0000256" key="6">
    <source>
        <dbReference type="ARBA" id="ARBA00023136"/>
    </source>
</evidence>
<dbReference type="EMBL" id="JACBAZ010000002">
    <property type="protein sequence ID" value="NWK55191.1"/>
    <property type="molecule type" value="Genomic_DNA"/>
</dbReference>
<evidence type="ECO:0000256" key="5">
    <source>
        <dbReference type="ARBA" id="ARBA00022989"/>
    </source>
</evidence>
<keyword evidence="5 7" id="KW-1133">Transmembrane helix</keyword>
<feature type="transmembrane region" description="Helical" evidence="7">
    <location>
        <begin position="279"/>
        <end position="300"/>
    </location>
</feature>
<dbReference type="Pfam" id="PF13727">
    <property type="entry name" value="CoA_binding_3"/>
    <property type="match status" value="1"/>
</dbReference>
<dbReference type="NCBIfam" id="TIGR03025">
    <property type="entry name" value="EPS_sugtrans"/>
    <property type="match status" value="1"/>
</dbReference>
<dbReference type="AlphaFoldDB" id="A0A851GH64"/>
<dbReference type="InterPro" id="IPR017475">
    <property type="entry name" value="EPS_sugar_tfrase"/>
</dbReference>
<evidence type="ECO:0000313" key="10">
    <source>
        <dbReference type="Proteomes" id="UP000557872"/>
    </source>
</evidence>
<name>A0A851GH64_9BACT</name>
<dbReference type="PANTHER" id="PTHR30576:SF10">
    <property type="entry name" value="SLL5057 PROTEIN"/>
    <property type="match status" value="1"/>
</dbReference>
<organism evidence="9 10">
    <name type="scientific">Oceaniferula marina</name>
    <dbReference type="NCBI Taxonomy" id="2748318"/>
    <lineage>
        <taxon>Bacteria</taxon>
        <taxon>Pseudomonadati</taxon>
        <taxon>Verrucomicrobiota</taxon>
        <taxon>Verrucomicrobiia</taxon>
        <taxon>Verrucomicrobiales</taxon>
        <taxon>Verrucomicrobiaceae</taxon>
        <taxon>Oceaniferula</taxon>
    </lineage>
</organism>
<comment type="similarity">
    <text evidence="2">Belongs to the bacterial sugar transferase family.</text>
</comment>
<evidence type="ECO:0000313" key="9">
    <source>
        <dbReference type="EMBL" id="NWK55191.1"/>
    </source>
</evidence>
<feature type="domain" description="Bacterial sugar transferase" evidence="8">
    <location>
        <begin position="271"/>
        <end position="463"/>
    </location>
</feature>
<evidence type="ECO:0000256" key="3">
    <source>
        <dbReference type="ARBA" id="ARBA00022679"/>
    </source>
</evidence>
<feature type="transmembrane region" description="Helical" evidence="7">
    <location>
        <begin position="90"/>
        <end position="110"/>
    </location>
</feature>
<dbReference type="GO" id="GO:0016780">
    <property type="term" value="F:phosphotransferase activity, for other substituted phosphate groups"/>
    <property type="evidence" value="ECO:0007669"/>
    <property type="project" value="TreeGrafter"/>
</dbReference>
<comment type="subcellular location">
    <subcellularLocation>
        <location evidence="1">Membrane</location>
        <topology evidence="1">Multi-pass membrane protein</topology>
    </subcellularLocation>
</comment>
<evidence type="ECO:0000256" key="7">
    <source>
        <dbReference type="SAM" id="Phobius"/>
    </source>
</evidence>
<feature type="transmembrane region" description="Helical" evidence="7">
    <location>
        <begin position="116"/>
        <end position="135"/>
    </location>
</feature>
<reference evidence="9 10" key="1">
    <citation type="submission" date="2020-07" db="EMBL/GenBank/DDBJ databases">
        <title>Roseicoccus Jingziensis gen. nov., sp. nov., isolated from coastal seawater.</title>
        <authorList>
            <person name="Feng X."/>
        </authorList>
    </citation>
    <scope>NUCLEOTIDE SEQUENCE [LARGE SCALE GENOMIC DNA]</scope>
    <source>
        <strain evidence="9 10">N1E253</strain>
    </source>
</reference>
<dbReference type="Pfam" id="PF02397">
    <property type="entry name" value="Bac_transf"/>
    <property type="match status" value="1"/>
</dbReference>
<keyword evidence="6 7" id="KW-0472">Membrane</keyword>
<evidence type="ECO:0000259" key="8">
    <source>
        <dbReference type="Pfam" id="PF02397"/>
    </source>
</evidence>
<keyword evidence="4 7" id="KW-0812">Transmembrane</keyword>
<dbReference type="Proteomes" id="UP000557872">
    <property type="component" value="Unassembled WGS sequence"/>
</dbReference>
<comment type="caution">
    <text evidence="9">The sequence shown here is derived from an EMBL/GenBank/DDBJ whole genome shotgun (WGS) entry which is preliminary data.</text>
</comment>